<dbReference type="Proteomes" id="UP001158576">
    <property type="component" value="Chromosome PAR"/>
</dbReference>
<feature type="compositionally biased region" description="Polar residues" evidence="1">
    <location>
        <begin position="44"/>
        <end position="60"/>
    </location>
</feature>
<dbReference type="EMBL" id="OU015568">
    <property type="protein sequence ID" value="CAG5090088.1"/>
    <property type="molecule type" value="Genomic_DNA"/>
</dbReference>
<protein>
    <submittedName>
        <fullName evidence="2">Oidioi.mRNA.OKI2018_I69.PAR.g12458.t1.cds</fullName>
    </submittedName>
</protein>
<keyword evidence="3" id="KW-1185">Reference proteome</keyword>
<feature type="compositionally biased region" description="Basic and acidic residues" evidence="1">
    <location>
        <begin position="77"/>
        <end position="87"/>
    </location>
</feature>
<feature type="region of interest" description="Disordered" evidence="1">
    <location>
        <begin position="44"/>
        <end position="104"/>
    </location>
</feature>
<evidence type="ECO:0000256" key="1">
    <source>
        <dbReference type="SAM" id="MobiDB-lite"/>
    </source>
</evidence>
<evidence type="ECO:0000313" key="3">
    <source>
        <dbReference type="Proteomes" id="UP001158576"/>
    </source>
</evidence>
<evidence type="ECO:0000313" key="2">
    <source>
        <dbReference type="EMBL" id="CAG5090088.1"/>
    </source>
</evidence>
<gene>
    <name evidence="2" type="ORF">OKIOD_LOCUS4016</name>
</gene>
<reference evidence="2 3" key="1">
    <citation type="submission" date="2021-04" db="EMBL/GenBank/DDBJ databases">
        <authorList>
            <person name="Bliznina A."/>
        </authorList>
    </citation>
    <scope>NUCLEOTIDE SEQUENCE [LARGE SCALE GENOMIC DNA]</scope>
</reference>
<sequence length="117" mass="13249">MMPPQPLTMQKQQIVYRPQKAAAPISSCSISIAQQVPIPSMPLTSMPTVSIPQQSSTTPVRTKESSPEDEEINVTEVEEKIDIKEEQKDEEEIEEISNPRTTHAPQTDILFKVRFWT</sequence>
<organism evidence="2 3">
    <name type="scientific">Oikopleura dioica</name>
    <name type="common">Tunicate</name>
    <dbReference type="NCBI Taxonomy" id="34765"/>
    <lineage>
        <taxon>Eukaryota</taxon>
        <taxon>Metazoa</taxon>
        <taxon>Chordata</taxon>
        <taxon>Tunicata</taxon>
        <taxon>Appendicularia</taxon>
        <taxon>Copelata</taxon>
        <taxon>Oikopleuridae</taxon>
        <taxon>Oikopleura</taxon>
    </lineage>
</organism>
<accession>A0ABN7S4S0</accession>
<name>A0ABN7S4S0_OIKDI</name>
<proteinExistence type="predicted"/>